<feature type="region of interest" description="Disordered" evidence="1">
    <location>
        <begin position="57"/>
        <end position="76"/>
    </location>
</feature>
<sequence length="178" mass="18685">MSTMPLRMSKLTSPLKTASLIISPRLYYPTRSLTTLVDSHFISQITAAEKLITKQDEPLKSGPTARAQSHAGGEVTSQVVHDITMGERTVTGLDSPAQGGSTSIAQQILAQAVGATAGGTQSASRSGVLDSEAVSKITEKEKDIIGSSNPVKNGPTAKAERYVGEPINSRVLHDITGE</sequence>
<dbReference type="AlphaFoldDB" id="A0A6A5X8A1"/>
<evidence type="ECO:0008006" key="4">
    <source>
        <dbReference type="Google" id="ProtNLM"/>
    </source>
</evidence>
<keyword evidence="3" id="KW-1185">Reference proteome</keyword>
<organism evidence="2 3">
    <name type="scientific">Aaosphaeria arxii CBS 175.79</name>
    <dbReference type="NCBI Taxonomy" id="1450172"/>
    <lineage>
        <taxon>Eukaryota</taxon>
        <taxon>Fungi</taxon>
        <taxon>Dikarya</taxon>
        <taxon>Ascomycota</taxon>
        <taxon>Pezizomycotina</taxon>
        <taxon>Dothideomycetes</taxon>
        <taxon>Pleosporomycetidae</taxon>
        <taxon>Pleosporales</taxon>
        <taxon>Pleosporales incertae sedis</taxon>
        <taxon>Aaosphaeria</taxon>
    </lineage>
</organism>
<proteinExistence type="predicted"/>
<dbReference type="Proteomes" id="UP000799778">
    <property type="component" value="Unassembled WGS sequence"/>
</dbReference>
<protein>
    <recommendedName>
        <fullName evidence="4">SMP domain-containing protein</fullName>
    </recommendedName>
</protein>
<dbReference type="GeneID" id="54290229"/>
<reference evidence="2" key="1">
    <citation type="journal article" date="2020" name="Stud. Mycol.">
        <title>101 Dothideomycetes genomes: a test case for predicting lifestyles and emergence of pathogens.</title>
        <authorList>
            <person name="Haridas S."/>
            <person name="Albert R."/>
            <person name="Binder M."/>
            <person name="Bloem J."/>
            <person name="Labutti K."/>
            <person name="Salamov A."/>
            <person name="Andreopoulos B."/>
            <person name="Baker S."/>
            <person name="Barry K."/>
            <person name="Bills G."/>
            <person name="Bluhm B."/>
            <person name="Cannon C."/>
            <person name="Castanera R."/>
            <person name="Culley D."/>
            <person name="Daum C."/>
            <person name="Ezra D."/>
            <person name="Gonzalez J."/>
            <person name="Henrissat B."/>
            <person name="Kuo A."/>
            <person name="Liang C."/>
            <person name="Lipzen A."/>
            <person name="Lutzoni F."/>
            <person name="Magnuson J."/>
            <person name="Mondo S."/>
            <person name="Nolan M."/>
            <person name="Ohm R."/>
            <person name="Pangilinan J."/>
            <person name="Park H.-J."/>
            <person name="Ramirez L."/>
            <person name="Alfaro M."/>
            <person name="Sun H."/>
            <person name="Tritt A."/>
            <person name="Yoshinaga Y."/>
            <person name="Zwiers L.-H."/>
            <person name="Turgeon B."/>
            <person name="Goodwin S."/>
            <person name="Spatafora J."/>
            <person name="Crous P."/>
            <person name="Grigoriev I."/>
        </authorList>
    </citation>
    <scope>NUCLEOTIDE SEQUENCE</scope>
    <source>
        <strain evidence="2">CBS 175.79</strain>
    </source>
</reference>
<feature type="region of interest" description="Disordered" evidence="1">
    <location>
        <begin position="140"/>
        <end position="159"/>
    </location>
</feature>
<dbReference type="RefSeq" id="XP_033377614.1">
    <property type="nucleotide sequence ID" value="XM_033532832.1"/>
</dbReference>
<name>A0A6A5X8A1_9PLEO</name>
<accession>A0A6A5X8A1</accession>
<gene>
    <name evidence="2" type="ORF">BU24DRAFT_474193</name>
</gene>
<evidence type="ECO:0000313" key="3">
    <source>
        <dbReference type="Proteomes" id="UP000799778"/>
    </source>
</evidence>
<dbReference type="OrthoDB" id="5209734at2759"/>
<evidence type="ECO:0000313" key="2">
    <source>
        <dbReference type="EMBL" id="KAF2009275.1"/>
    </source>
</evidence>
<dbReference type="EMBL" id="ML978079">
    <property type="protein sequence ID" value="KAF2009275.1"/>
    <property type="molecule type" value="Genomic_DNA"/>
</dbReference>
<evidence type="ECO:0000256" key="1">
    <source>
        <dbReference type="SAM" id="MobiDB-lite"/>
    </source>
</evidence>